<organism evidence="1 2">
    <name type="scientific">Kickxella alabastrina</name>
    <dbReference type="NCBI Taxonomy" id="61397"/>
    <lineage>
        <taxon>Eukaryota</taxon>
        <taxon>Fungi</taxon>
        <taxon>Fungi incertae sedis</taxon>
        <taxon>Zoopagomycota</taxon>
        <taxon>Kickxellomycotina</taxon>
        <taxon>Kickxellomycetes</taxon>
        <taxon>Kickxellales</taxon>
        <taxon>Kickxellaceae</taxon>
        <taxon>Kickxella</taxon>
    </lineage>
</organism>
<protein>
    <submittedName>
        <fullName evidence="1">DNA repair protein rhp57</fullName>
    </submittedName>
</protein>
<evidence type="ECO:0000313" key="1">
    <source>
        <dbReference type="EMBL" id="KAJ1901534.1"/>
    </source>
</evidence>
<dbReference type="EMBL" id="JANBPG010000024">
    <property type="protein sequence ID" value="KAJ1901534.1"/>
    <property type="molecule type" value="Genomic_DNA"/>
</dbReference>
<gene>
    <name evidence="1" type="primary">rhp57</name>
    <name evidence="1" type="ORF">LPJ66_000708</name>
</gene>
<evidence type="ECO:0000313" key="2">
    <source>
        <dbReference type="Proteomes" id="UP001150581"/>
    </source>
</evidence>
<sequence length="345" mass="38120">MVTGMEALSKEDQDLLARCLSKLNTSDASHCLLLPSGEFQRATGLNDRQSAHARTLLFQILYPWRAKLQRALPHPQQQQQQQQHPPGITTGDPRLDLCLGGFLPPGSLTEIVGESATGKTQLCLQLTVSALLHNPSSEVIYIYTEGAFPAGRLAGMARRRTNNVDALMRRVHVAGFADLETMLHAMEYKVPGILAKGIVPLVVVDSVAAHLRFGDDPDQMAFYRRRAAIMVQLGKRIKKWNGQWRCAVLATNQVRDVFGEPSAGAYRTQVVSLVADRKAPALGAVWANIIDARIVMYQRRAADAGAAEIAENIGRNRRWIELEFSPWAPRAQCEVTLSDSGFHHI</sequence>
<proteinExistence type="predicted"/>
<accession>A0ACC1IVF3</accession>
<name>A0ACC1IVF3_9FUNG</name>
<keyword evidence="2" id="KW-1185">Reference proteome</keyword>
<dbReference type="Proteomes" id="UP001150581">
    <property type="component" value="Unassembled WGS sequence"/>
</dbReference>
<comment type="caution">
    <text evidence="1">The sequence shown here is derived from an EMBL/GenBank/DDBJ whole genome shotgun (WGS) entry which is preliminary data.</text>
</comment>
<reference evidence="1" key="1">
    <citation type="submission" date="2022-07" db="EMBL/GenBank/DDBJ databases">
        <title>Phylogenomic reconstructions and comparative analyses of Kickxellomycotina fungi.</title>
        <authorList>
            <person name="Reynolds N.K."/>
            <person name="Stajich J.E."/>
            <person name="Barry K."/>
            <person name="Grigoriev I.V."/>
            <person name="Crous P."/>
            <person name="Smith M.E."/>
        </authorList>
    </citation>
    <scope>NUCLEOTIDE SEQUENCE</scope>
    <source>
        <strain evidence="1">Benny 63K</strain>
    </source>
</reference>